<dbReference type="AlphaFoldDB" id="W7TAK3"/>
<evidence type="ECO:0000313" key="3">
    <source>
        <dbReference type="Proteomes" id="UP000019335"/>
    </source>
</evidence>
<sequence>MMVSSRVDEEERLLPSVVAVGLMSTPHTVEDKEEDDVPVEVREHVGELGRHYRALSKRHVSCLSLLAAALIFLENDDVSLLLKKACLALFISSYADYFIKPSPLLDDVTVRLHVDDLIRPVSDKLVWSSCVYGIAGVYSLYLGQYAFGTLQIVTCAGSSLYHIRKEAVFFNFDNTFASSLLFLTLYAGCMAIHVQDWTHCFATVVGLPIAVFLIVFCGMPASLAREHRHGPGFRQCAGRQYDDWHTAWHFVSGAGTVVTAHFFQKHWPGLQCGGSNFGVLPHLPVVPTACVAFALSLNIVGNWAGVMPVC</sequence>
<feature type="transmembrane region" description="Helical" evidence="1">
    <location>
        <begin position="175"/>
        <end position="195"/>
    </location>
</feature>
<evidence type="ECO:0000313" key="2">
    <source>
        <dbReference type="EMBL" id="EWM24045.1"/>
    </source>
</evidence>
<keyword evidence="3" id="KW-1185">Reference proteome</keyword>
<evidence type="ECO:0000256" key="1">
    <source>
        <dbReference type="SAM" id="Phobius"/>
    </source>
</evidence>
<accession>W7TAK3</accession>
<feature type="transmembrane region" description="Helical" evidence="1">
    <location>
        <begin position="201"/>
        <end position="224"/>
    </location>
</feature>
<dbReference type="OrthoDB" id="184929at2759"/>
<keyword evidence="1" id="KW-0812">Transmembrane</keyword>
<reference evidence="2 3" key="1">
    <citation type="journal article" date="2014" name="Mol. Plant">
        <title>Chromosome Scale Genome Assembly and Transcriptome Profiling of Nannochloropsis gaditana in Nitrogen Depletion.</title>
        <authorList>
            <person name="Corteggiani Carpinelli E."/>
            <person name="Telatin A."/>
            <person name="Vitulo N."/>
            <person name="Forcato C."/>
            <person name="D'Angelo M."/>
            <person name="Schiavon R."/>
            <person name="Vezzi A."/>
            <person name="Giacometti G.M."/>
            <person name="Morosinotto T."/>
            <person name="Valle G."/>
        </authorList>
    </citation>
    <scope>NUCLEOTIDE SEQUENCE [LARGE SCALE GENOMIC DNA]</scope>
    <source>
        <strain evidence="2 3">B-31</strain>
    </source>
</reference>
<dbReference type="Proteomes" id="UP000019335">
    <property type="component" value="Chromosome 15"/>
</dbReference>
<keyword evidence="1" id="KW-1133">Transmembrane helix</keyword>
<comment type="caution">
    <text evidence="2">The sequence shown here is derived from an EMBL/GenBank/DDBJ whole genome shotgun (WGS) entry which is preliminary data.</text>
</comment>
<protein>
    <submittedName>
        <fullName evidence="2">Uncharacterized protein</fullName>
    </submittedName>
</protein>
<gene>
    <name evidence="2" type="ORF">Naga_100280g9</name>
</gene>
<organism evidence="2 3">
    <name type="scientific">Nannochloropsis gaditana</name>
    <dbReference type="NCBI Taxonomy" id="72520"/>
    <lineage>
        <taxon>Eukaryota</taxon>
        <taxon>Sar</taxon>
        <taxon>Stramenopiles</taxon>
        <taxon>Ochrophyta</taxon>
        <taxon>Eustigmatophyceae</taxon>
        <taxon>Eustigmatales</taxon>
        <taxon>Monodopsidaceae</taxon>
        <taxon>Nannochloropsis</taxon>
    </lineage>
</organism>
<name>W7TAK3_9STRA</name>
<proteinExistence type="predicted"/>
<keyword evidence="1" id="KW-0472">Membrane</keyword>
<dbReference type="EMBL" id="AZIL01001406">
    <property type="protein sequence ID" value="EWM24045.1"/>
    <property type="molecule type" value="Genomic_DNA"/>
</dbReference>